<gene>
    <name evidence="2" type="ORF">U0070_010944</name>
</gene>
<accession>A0AAW0HUW1</accession>
<dbReference type="Proteomes" id="UP001488838">
    <property type="component" value="Unassembled WGS sequence"/>
</dbReference>
<dbReference type="EMBL" id="JBBHLL010000331">
    <property type="protein sequence ID" value="KAK7805723.1"/>
    <property type="molecule type" value="Genomic_DNA"/>
</dbReference>
<sequence length="172" mass="18473">MGAASVKPVESNAAAEPPRVGCPRVRQLRFQKEVGNSPSLLSYSGDATKVEKILDHRDTTELFGPASRFPGLPPGDVKGQKFQTREKSLPRAQHWSLAADGAPVTVLGFTNSRTPHPDVTPTWAVHKAALRPQAAEVYCRQDPTLPRTAHSYNALRAAAICTPRRGGGCVVA</sequence>
<feature type="region of interest" description="Disordered" evidence="1">
    <location>
        <begin position="1"/>
        <end position="21"/>
    </location>
</feature>
<organism evidence="2 3">
    <name type="scientific">Myodes glareolus</name>
    <name type="common">Bank vole</name>
    <name type="synonym">Clethrionomys glareolus</name>
    <dbReference type="NCBI Taxonomy" id="447135"/>
    <lineage>
        <taxon>Eukaryota</taxon>
        <taxon>Metazoa</taxon>
        <taxon>Chordata</taxon>
        <taxon>Craniata</taxon>
        <taxon>Vertebrata</taxon>
        <taxon>Euteleostomi</taxon>
        <taxon>Mammalia</taxon>
        <taxon>Eutheria</taxon>
        <taxon>Euarchontoglires</taxon>
        <taxon>Glires</taxon>
        <taxon>Rodentia</taxon>
        <taxon>Myomorpha</taxon>
        <taxon>Muroidea</taxon>
        <taxon>Cricetidae</taxon>
        <taxon>Arvicolinae</taxon>
        <taxon>Myodes</taxon>
    </lineage>
</organism>
<protein>
    <submittedName>
        <fullName evidence="2">Uncharacterized protein</fullName>
    </submittedName>
</protein>
<evidence type="ECO:0000313" key="3">
    <source>
        <dbReference type="Proteomes" id="UP001488838"/>
    </source>
</evidence>
<evidence type="ECO:0000256" key="1">
    <source>
        <dbReference type="SAM" id="MobiDB-lite"/>
    </source>
</evidence>
<evidence type="ECO:0000313" key="2">
    <source>
        <dbReference type="EMBL" id="KAK7805723.1"/>
    </source>
</evidence>
<reference evidence="2 3" key="1">
    <citation type="journal article" date="2023" name="bioRxiv">
        <title>Conserved and derived expression patterns and positive selection on dental genes reveal complex evolutionary context of ever-growing rodent molars.</title>
        <authorList>
            <person name="Calamari Z.T."/>
            <person name="Song A."/>
            <person name="Cohen E."/>
            <person name="Akter M."/>
            <person name="Roy R.D."/>
            <person name="Hallikas O."/>
            <person name="Christensen M.M."/>
            <person name="Li P."/>
            <person name="Marangoni P."/>
            <person name="Jernvall J."/>
            <person name="Klein O.D."/>
        </authorList>
    </citation>
    <scope>NUCLEOTIDE SEQUENCE [LARGE SCALE GENOMIC DNA]</scope>
    <source>
        <strain evidence="2">V071</strain>
    </source>
</reference>
<comment type="caution">
    <text evidence="2">The sequence shown here is derived from an EMBL/GenBank/DDBJ whole genome shotgun (WGS) entry which is preliminary data.</text>
</comment>
<keyword evidence="3" id="KW-1185">Reference proteome</keyword>
<proteinExistence type="predicted"/>
<name>A0AAW0HUW1_MYOGA</name>
<dbReference type="AlphaFoldDB" id="A0AAW0HUW1"/>